<dbReference type="EMBL" id="JADOUF010000001">
    <property type="protein sequence ID" value="MBG6137822.1"/>
    <property type="molecule type" value="Genomic_DNA"/>
</dbReference>
<dbReference type="RefSeq" id="WP_197004644.1">
    <property type="nucleotide sequence ID" value="NZ_BONS01000024.1"/>
</dbReference>
<organism evidence="1 2">
    <name type="scientific">Longispora fulva</name>
    <dbReference type="NCBI Taxonomy" id="619741"/>
    <lineage>
        <taxon>Bacteria</taxon>
        <taxon>Bacillati</taxon>
        <taxon>Actinomycetota</taxon>
        <taxon>Actinomycetes</taxon>
        <taxon>Micromonosporales</taxon>
        <taxon>Micromonosporaceae</taxon>
        <taxon>Longispora</taxon>
    </lineage>
</organism>
<evidence type="ECO:0000313" key="1">
    <source>
        <dbReference type="EMBL" id="MBG6137822.1"/>
    </source>
</evidence>
<protein>
    <submittedName>
        <fullName evidence="1">Uncharacterized protein</fullName>
    </submittedName>
</protein>
<name>A0A8J7KXH0_9ACTN</name>
<dbReference type="Proteomes" id="UP000622552">
    <property type="component" value="Unassembled WGS sequence"/>
</dbReference>
<accession>A0A8J7KXH0</accession>
<reference evidence="1" key="1">
    <citation type="submission" date="2020-11" db="EMBL/GenBank/DDBJ databases">
        <title>Sequencing the genomes of 1000 actinobacteria strains.</title>
        <authorList>
            <person name="Klenk H.-P."/>
        </authorList>
    </citation>
    <scope>NUCLEOTIDE SEQUENCE</scope>
    <source>
        <strain evidence="1">DSM 45356</strain>
    </source>
</reference>
<proteinExistence type="predicted"/>
<comment type="caution">
    <text evidence="1">The sequence shown here is derived from an EMBL/GenBank/DDBJ whole genome shotgun (WGS) entry which is preliminary data.</text>
</comment>
<keyword evidence="2" id="KW-1185">Reference proteome</keyword>
<dbReference type="AlphaFoldDB" id="A0A8J7KXH0"/>
<gene>
    <name evidence="1" type="ORF">IW245_004016</name>
</gene>
<sequence>MGTLLVGLASGCGGGADPNALQGSRTGVSLAQALERFGVKDEQCAGTQVRFFLGDDLSDSIYLEMRFASECKAATLRNLGVEDSTKTFTMPGDALPFDADRVKSKFDWKSRTTKKYMTYAADTGKAQMDIVIGEDGLAAYAYGILHGNEPG</sequence>
<evidence type="ECO:0000313" key="2">
    <source>
        <dbReference type="Proteomes" id="UP000622552"/>
    </source>
</evidence>